<reference evidence="1" key="2">
    <citation type="submission" date="2013-10" db="EMBL/GenBank/DDBJ databases">
        <authorList>
            <person name="Aslett M."/>
        </authorList>
    </citation>
    <scope>NUCLEOTIDE SEQUENCE [LARGE SCALE GENOMIC DNA]</scope>
    <source>
        <strain evidence="1">Houghton</strain>
    </source>
</reference>
<evidence type="ECO:0000313" key="2">
    <source>
        <dbReference type="Proteomes" id="UP000030744"/>
    </source>
</evidence>
<dbReference type="OrthoDB" id="6828at5800"/>
<accession>U6K017</accession>
<dbReference type="AlphaFoldDB" id="U6K017"/>
<organism evidence="1 2">
    <name type="scientific">Eimeria mitis</name>
    <dbReference type="NCBI Taxonomy" id="44415"/>
    <lineage>
        <taxon>Eukaryota</taxon>
        <taxon>Sar</taxon>
        <taxon>Alveolata</taxon>
        <taxon>Apicomplexa</taxon>
        <taxon>Conoidasida</taxon>
        <taxon>Coccidia</taxon>
        <taxon>Eucoccidiorida</taxon>
        <taxon>Eimeriorina</taxon>
        <taxon>Eimeriidae</taxon>
        <taxon>Eimeria</taxon>
    </lineage>
</organism>
<proteinExistence type="predicted"/>
<keyword evidence="2" id="KW-1185">Reference proteome</keyword>
<evidence type="ECO:0000313" key="1">
    <source>
        <dbReference type="EMBL" id="CDJ29103.1"/>
    </source>
</evidence>
<dbReference type="GeneID" id="25379386"/>
<name>U6K017_9EIME</name>
<sequence length="66" mass="6371">MAGTPSIPGLDQLPAAEKAAVMSELNRLQLKDRAAAAAAAAAAGEAAAAEAAAEAAAAEIKGEIIE</sequence>
<protein>
    <submittedName>
        <fullName evidence="1">Uncharacterized protein</fullName>
    </submittedName>
</protein>
<gene>
    <name evidence="1" type="ORF">EMH_0046930</name>
</gene>
<dbReference type="Proteomes" id="UP000030744">
    <property type="component" value="Unassembled WGS sequence"/>
</dbReference>
<dbReference type="RefSeq" id="XP_013351677.1">
    <property type="nucleotide sequence ID" value="XM_013496223.1"/>
</dbReference>
<dbReference type="EMBL" id="HG681732">
    <property type="protein sequence ID" value="CDJ29103.1"/>
    <property type="molecule type" value="Genomic_DNA"/>
</dbReference>
<reference evidence="1" key="1">
    <citation type="submission" date="2013-10" db="EMBL/GenBank/DDBJ databases">
        <title>Genomic analysis of the causative agents of coccidiosis in chickens.</title>
        <authorList>
            <person name="Reid A.J."/>
            <person name="Blake D."/>
            <person name="Billington K."/>
            <person name="Browne H."/>
            <person name="Dunn M."/>
            <person name="Hung S."/>
            <person name="Kawahara F."/>
            <person name="Miranda-Saavedra D."/>
            <person name="Mourier T."/>
            <person name="Nagra H."/>
            <person name="Otto T.D."/>
            <person name="Rawlings N."/>
            <person name="Sanchez A."/>
            <person name="Sanders M."/>
            <person name="Subramaniam C."/>
            <person name="Tay Y."/>
            <person name="Dear P."/>
            <person name="Doerig C."/>
            <person name="Gruber A."/>
            <person name="Parkinson J."/>
            <person name="Shirley M."/>
            <person name="Wan K.L."/>
            <person name="Berriman M."/>
            <person name="Tomley F."/>
            <person name="Pain A."/>
        </authorList>
    </citation>
    <scope>NUCLEOTIDE SEQUENCE [LARGE SCALE GENOMIC DNA]</scope>
    <source>
        <strain evidence="1">Houghton</strain>
    </source>
</reference>
<dbReference type="VEuPathDB" id="ToxoDB:EMH_0046930"/>